<evidence type="ECO:0000256" key="2">
    <source>
        <dbReference type="ARBA" id="ARBA00009160"/>
    </source>
</evidence>
<evidence type="ECO:0000256" key="3">
    <source>
        <dbReference type="ARBA" id="ARBA00022692"/>
    </source>
</evidence>
<comment type="similarity">
    <text evidence="2">Belongs to the FUN14 family.</text>
</comment>
<evidence type="ECO:0000256" key="1">
    <source>
        <dbReference type="ARBA" id="ARBA00004374"/>
    </source>
</evidence>
<evidence type="ECO:0000313" key="6">
    <source>
        <dbReference type="Proteomes" id="UP000887566"/>
    </source>
</evidence>
<keyword evidence="6" id="KW-1185">Reference proteome</keyword>
<evidence type="ECO:0000256" key="5">
    <source>
        <dbReference type="ARBA" id="ARBA00023136"/>
    </source>
</evidence>
<keyword evidence="4" id="KW-1133">Transmembrane helix</keyword>
<evidence type="ECO:0000313" key="7">
    <source>
        <dbReference type="WBParaSite" id="PSAMB.scaffold4942size13098.g25545.t1"/>
    </source>
</evidence>
<name>A0A914WPK8_9BILA</name>
<comment type="subcellular location">
    <subcellularLocation>
        <location evidence="1">Mitochondrion outer membrane</location>
        <topology evidence="1">Multi-pass membrane protein</topology>
    </subcellularLocation>
</comment>
<dbReference type="Proteomes" id="UP000887566">
    <property type="component" value="Unplaced"/>
</dbReference>
<organism evidence="6 7">
    <name type="scientific">Plectus sambesii</name>
    <dbReference type="NCBI Taxonomy" id="2011161"/>
    <lineage>
        <taxon>Eukaryota</taxon>
        <taxon>Metazoa</taxon>
        <taxon>Ecdysozoa</taxon>
        <taxon>Nematoda</taxon>
        <taxon>Chromadorea</taxon>
        <taxon>Plectida</taxon>
        <taxon>Plectina</taxon>
        <taxon>Plectoidea</taxon>
        <taxon>Plectidae</taxon>
        <taxon>Plectus</taxon>
    </lineage>
</organism>
<reference evidence="7" key="1">
    <citation type="submission" date="2022-11" db="UniProtKB">
        <authorList>
            <consortium name="WormBaseParasite"/>
        </authorList>
    </citation>
    <scope>IDENTIFICATION</scope>
</reference>
<dbReference type="InterPro" id="IPR007014">
    <property type="entry name" value="FUN14"/>
</dbReference>
<sequence length="74" mass="7959">MPDIHSLTKKSNIENEAGPLTKQIHSVLKEIQKKPHPHQLAIGGIAGWTCGYVGAKVGKWTAFTLGSSLLLLQA</sequence>
<dbReference type="GO" id="GO:0005741">
    <property type="term" value="C:mitochondrial outer membrane"/>
    <property type="evidence" value="ECO:0007669"/>
    <property type="project" value="UniProtKB-SubCell"/>
</dbReference>
<accession>A0A914WPK8</accession>
<proteinExistence type="inferred from homology"/>
<protein>
    <submittedName>
        <fullName evidence="7">FUN14 domain-containing protein 1</fullName>
    </submittedName>
</protein>
<keyword evidence="3" id="KW-0812">Transmembrane</keyword>
<dbReference type="WBParaSite" id="PSAMB.scaffold4942size13098.g25545.t1">
    <property type="protein sequence ID" value="PSAMB.scaffold4942size13098.g25545.t1"/>
    <property type="gene ID" value="PSAMB.scaffold4942size13098.g25545"/>
</dbReference>
<dbReference type="AlphaFoldDB" id="A0A914WPK8"/>
<keyword evidence="5" id="KW-0472">Membrane</keyword>
<dbReference type="Pfam" id="PF04930">
    <property type="entry name" value="FUN14"/>
    <property type="match status" value="1"/>
</dbReference>
<evidence type="ECO:0000256" key="4">
    <source>
        <dbReference type="ARBA" id="ARBA00022989"/>
    </source>
</evidence>